<dbReference type="Proteomes" id="UP000000663">
    <property type="component" value="Chromosome"/>
</dbReference>
<gene>
    <name evidence="1" type="ORF">RCIX1192</name>
</gene>
<dbReference type="PROSITE" id="PS51257">
    <property type="entry name" value="PROKAR_LIPOPROTEIN"/>
    <property type="match status" value="1"/>
</dbReference>
<name>Q0W541_METAR</name>
<dbReference type="KEGG" id="rci:RCIX1192"/>
<sequence length="145" mass="15382">MEMKSSIILAAGVLLVSLLVCGCVGAGAILPVLNNEASGNPAASADPVMANDPIVGTWEMVNPVVKDGGNTLDLTDARWIFEADGTYEYRPLNAGIFKTTGTWTSLGTGSYEVVCGKDSRVIHYDLTESLLQTAEDERYLLARAA</sequence>
<dbReference type="EMBL" id="AM114193">
    <property type="protein sequence ID" value="CAJ36502.1"/>
    <property type="molecule type" value="Genomic_DNA"/>
</dbReference>
<dbReference type="STRING" id="351160.RCIX1192"/>
<dbReference type="AlphaFoldDB" id="Q0W541"/>
<accession>Q0W541</accession>
<keyword evidence="2" id="KW-1185">Reference proteome</keyword>
<organism evidence="1 2">
    <name type="scientific">Methanocella arvoryzae (strain DSM 22066 / NBRC 105507 / MRE50)</name>
    <dbReference type="NCBI Taxonomy" id="351160"/>
    <lineage>
        <taxon>Archaea</taxon>
        <taxon>Methanobacteriati</taxon>
        <taxon>Methanobacteriota</taxon>
        <taxon>Stenosarchaea group</taxon>
        <taxon>Methanomicrobia</taxon>
        <taxon>Methanocellales</taxon>
        <taxon>Methanocellaceae</taxon>
        <taxon>Methanocella</taxon>
    </lineage>
</organism>
<evidence type="ECO:0000313" key="1">
    <source>
        <dbReference type="EMBL" id="CAJ36502.1"/>
    </source>
</evidence>
<evidence type="ECO:0000313" key="2">
    <source>
        <dbReference type="Proteomes" id="UP000000663"/>
    </source>
</evidence>
<proteinExistence type="predicted"/>
<protein>
    <recommendedName>
        <fullName evidence="3">Lipocalin-like domain-containing protein</fullName>
    </recommendedName>
</protein>
<evidence type="ECO:0008006" key="3">
    <source>
        <dbReference type="Google" id="ProtNLM"/>
    </source>
</evidence>
<reference evidence="1 2" key="1">
    <citation type="journal article" date="2006" name="Science">
        <title>Genome of rice cluster I archaea -- the key methane producers in the rice rhizosphere.</title>
        <authorList>
            <person name="Erkel C."/>
            <person name="Kube M."/>
            <person name="Reinhardt R."/>
            <person name="Liesack W."/>
        </authorList>
    </citation>
    <scope>NUCLEOTIDE SEQUENCE [LARGE SCALE GENOMIC DNA]</scope>
    <source>
        <strain evidence="2">DSM 22066 / NBRC 105507 / MRE50</strain>
    </source>
</reference>